<dbReference type="Proteomes" id="UP000069850">
    <property type="component" value="Chromosome 1"/>
</dbReference>
<dbReference type="RefSeq" id="WP_062261662.1">
    <property type="nucleotide sequence ID" value="NZ_LT158599.1"/>
</dbReference>
<dbReference type="Proteomes" id="UP000737555">
    <property type="component" value="Unassembled WGS sequence"/>
</dbReference>
<reference evidence="8" key="2">
    <citation type="submission" date="2020-05" db="EMBL/GenBank/DDBJ databases">
        <title>The first insight into the ecology of ammonia-tolerant syntrophic propionate oxidizing bacteria.</title>
        <authorList>
            <person name="Singh A."/>
            <person name="Schnurer A."/>
            <person name="Westerholm M."/>
        </authorList>
    </citation>
    <scope>NUCLEOTIDE SEQUENCE</scope>
    <source>
        <strain evidence="8">MAG54</strain>
    </source>
</reference>
<dbReference type="EMBL" id="LT158599">
    <property type="protein sequence ID" value="CVK31719.1"/>
    <property type="molecule type" value="Genomic_DNA"/>
</dbReference>
<feature type="transmembrane region" description="Helical" evidence="6">
    <location>
        <begin position="33"/>
        <end position="55"/>
    </location>
</feature>
<feature type="transmembrane region" description="Helical" evidence="6">
    <location>
        <begin position="67"/>
        <end position="89"/>
    </location>
</feature>
<dbReference type="PANTHER" id="PTHR37693">
    <property type="entry name" value="PHOSPHATIDYLGLYCEROL LYSYLTRANSFERASE"/>
    <property type="match status" value="1"/>
</dbReference>
<evidence type="ECO:0000313" key="7">
    <source>
        <dbReference type="EMBL" id="CVK31719.1"/>
    </source>
</evidence>
<feature type="transmembrane region" description="Helical" evidence="6">
    <location>
        <begin position="307"/>
        <end position="326"/>
    </location>
</feature>
<evidence type="ECO:0000256" key="3">
    <source>
        <dbReference type="ARBA" id="ARBA00022692"/>
    </source>
</evidence>
<reference evidence="7 9" key="1">
    <citation type="submission" date="2016-01" db="EMBL/GenBank/DDBJ databases">
        <authorList>
            <person name="Manzoor S."/>
        </authorList>
    </citation>
    <scope>NUCLEOTIDE SEQUENCE [LARGE SCALE GENOMIC DNA]</scope>
    <source>
        <strain evidence="7">Methanoculleus sp MAB1</strain>
    </source>
</reference>
<evidence type="ECO:0000256" key="1">
    <source>
        <dbReference type="ARBA" id="ARBA00004651"/>
    </source>
</evidence>
<evidence type="ECO:0000313" key="9">
    <source>
        <dbReference type="Proteomes" id="UP000069850"/>
    </source>
</evidence>
<evidence type="ECO:0000256" key="4">
    <source>
        <dbReference type="ARBA" id="ARBA00022989"/>
    </source>
</evidence>
<feature type="transmembrane region" description="Helical" evidence="6">
    <location>
        <begin position="274"/>
        <end position="295"/>
    </location>
</feature>
<dbReference type="AlphaFoldDB" id="A0A0X3BII9"/>
<dbReference type="GeneID" id="27136562"/>
<feature type="transmembrane region" description="Helical" evidence="6">
    <location>
        <begin position="151"/>
        <end position="173"/>
    </location>
</feature>
<dbReference type="OrthoDB" id="15513at2157"/>
<dbReference type="PANTHER" id="PTHR37693:SF1">
    <property type="entry name" value="INTEGRAL MEMBRANE PROTEIN"/>
    <property type="match status" value="1"/>
</dbReference>
<dbReference type="Pfam" id="PF03706">
    <property type="entry name" value="LPG_synthase_TM"/>
    <property type="match status" value="1"/>
</dbReference>
<gene>
    <name evidence="8" type="ORF">HQQ74_09940</name>
    <name evidence="7" type="ORF">MMAB1_0502</name>
</gene>
<dbReference type="GO" id="GO:0005886">
    <property type="term" value="C:plasma membrane"/>
    <property type="evidence" value="ECO:0007669"/>
    <property type="project" value="UniProtKB-SubCell"/>
</dbReference>
<evidence type="ECO:0000256" key="2">
    <source>
        <dbReference type="ARBA" id="ARBA00022475"/>
    </source>
</evidence>
<name>A0A0X3BII9_9EURY</name>
<dbReference type="KEGG" id="mema:MMAB1_0502"/>
<keyword evidence="4 6" id="KW-1133">Transmembrane helix</keyword>
<organism evidence="7 9">
    <name type="scientific">Methanoculleus bourgensis</name>
    <dbReference type="NCBI Taxonomy" id="83986"/>
    <lineage>
        <taxon>Archaea</taxon>
        <taxon>Methanobacteriati</taxon>
        <taxon>Methanobacteriota</taxon>
        <taxon>Stenosarchaea group</taxon>
        <taxon>Methanomicrobia</taxon>
        <taxon>Methanomicrobiales</taxon>
        <taxon>Methanomicrobiaceae</taxon>
        <taxon>Methanoculleus</taxon>
    </lineage>
</organism>
<keyword evidence="2" id="KW-1003">Cell membrane</keyword>
<feature type="transmembrane region" description="Helical" evidence="6">
    <location>
        <begin position="238"/>
        <end position="262"/>
    </location>
</feature>
<keyword evidence="3 6" id="KW-0812">Transmembrane</keyword>
<evidence type="ECO:0000313" key="8">
    <source>
        <dbReference type="EMBL" id="NQS78995.1"/>
    </source>
</evidence>
<evidence type="ECO:0000256" key="6">
    <source>
        <dbReference type="SAM" id="Phobius"/>
    </source>
</evidence>
<accession>A0A0X3BII9</accession>
<dbReference type="InterPro" id="IPR022791">
    <property type="entry name" value="L-PG_synthase/AglD"/>
</dbReference>
<evidence type="ECO:0000256" key="5">
    <source>
        <dbReference type="ARBA" id="ARBA00023136"/>
    </source>
</evidence>
<proteinExistence type="predicted"/>
<keyword evidence="5 6" id="KW-0472">Membrane</keyword>
<dbReference type="EMBL" id="JABMJE010000184">
    <property type="protein sequence ID" value="NQS78995.1"/>
    <property type="molecule type" value="Genomic_DNA"/>
</dbReference>
<comment type="subcellular location">
    <subcellularLocation>
        <location evidence="1">Cell membrane</location>
        <topology evidence="1">Multi-pass membrane protein</topology>
    </subcellularLocation>
</comment>
<dbReference type="NCBIfam" id="TIGR00374">
    <property type="entry name" value="flippase-like domain"/>
    <property type="match status" value="1"/>
</dbReference>
<protein>
    <submittedName>
        <fullName evidence="8">Flippase-like domain-containing protein</fullName>
    </submittedName>
</protein>
<sequence>MKNLRWIALSLLLSGAALAGLLAVTFTPETRAYLGRVSIAAILLALGFQAASYLCRVVRLRVLCRGLGYTVPFPALTLTLFLSLFAGSITPGQVGGEPVRIHRLSLSGLTVGDATTVVVVERVLDLVVFFSLTLAALLSLRHLWGYLAATVLYPVAAFLVLVLTLILLLIILIRHPSFMKRVIGGITTRVLDRCSRSRRWLRFCPGAGDAGTLGTRIDHEIEAFTAGFSRFVRGGRRALIGALLVTIFEWVSIFSVASALLVALGLPPSLPESFLFQGILQMVADIPIIPGAAGISEIGAATLYRRIVPAYLLGLFVVLWRLILYYSNIPLGLIAGVLAARERSGETGEGDPDPRHTKNL</sequence>